<reference evidence="2 3" key="1">
    <citation type="submission" date="2024-06" db="EMBL/GenBank/DDBJ databases">
        <title>Genomic Encyclopedia of Type Strains, Phase IV (KMG-IV): sequencing the most valuable type-strain genomes for metagenomic binning, comparative biology and taxonomic classification.</title>
        <authorList>
            <person name="Goeker M."/>
        </authorList>
    </citation>
    <scope>NUCLEOTIDE SEQUENCE [LARGE SCALE GENOMIC DNA]</scope>
    <source>
        <strain evidence="2 3">DSM 21331</strain>
    </source>
</reference>
<dbReference type="Proteomes" id="UP001549145">
    <property type="component" value="Unassembled WGS sequence"/>
</dbReference>
<comment type="caution">
    <text evidence="2">The sequence shown here is derived from an EMBL/GenBank/DDBJ whole genome shotgun (WGS) entry which is preliminary data.</text>
</comment>
<organism evidence="2 3">
    <name type="scientific">Methylobacterium goesingense</name>
    <dbReference type="NCBI Taxonomy" id="243690"/>
    <lineage>
        <taxon>Bacteria</taxon>
        <taxon>Pseudomonadati</taxon>
        <taxon>Pseudomonadota</taxon>
        <taxon>Alphaproteobacteria</taxon>
        <taxon>Hyphomicrobiales</taxon>
        <taxon>Methylobacteriaceae</taxon>
        <taxon>Methylobacterium</taxon>
    </lineage>
</organism>
<evidence type="ECO:0000313" key="3">
    <source>
        <dbReference type="Proteomes" id="UP001549145"/>
    </source>
</evidence>
<protein>
    <recommendedName>
        <fullName evidence="4">Anti-sigma factor NepR domain-containing protein</fullName>
    </recommendedName>
</protein>
<name>A0ABV2L500_9HYPH</name>
<sequence>MARCETGGAGAPRHGSDLGHHMSDGETEKSMPFVEINRVYASPANASEKNLGRTLRAMYDAVPSQPPSRRLGELLHRLHKAFVGTSR</sequence>
<evidence type="ECO:0000256" key="1">
    <source>
        <dbReference type="SAM" id="MobiDB-lite"/>
    </source>
</evidence>
<feature type="compositionally biased region" description="Basic and acidic residues" evidence="1">
    <location>
        <begin position="14"/>
        <end position="29"/>
    </location>
</feature>
<feature type="region of interest" description="Disordered" evidence="1">
    <location>
        <begin position="1"/>
        <end position="30"/>
    </location>
</feature>
<dbReference type="EMBL" id="JBEPMM010000003">
    <property type="protein sequence ID" value="MET3691970.1"/>
    <property type="molecule type" value="Genomic_DNA"/>
</dbReference>
<keyword evidence="3" id="KW-1185">Reference proteome</keyword>
<proteinExistence type="predicted"/>
<accession>A0ABV2L500</accession>
<gene>
    <name evidence="2" type="ORF">ABID43_001501</name>
</gene>
<evidence type="ECO:0008006" key="4">
    <source>
        <dbReference type="Google" id="ProtNLM"/>
    </source>
</evidence>
<evidence type="ECO:0000313" key="2">
    <source>
        <dbReference type="EMBL" id="MET3691970.1"/>
    </source>
</evidence>